<keyword evidence="4" id="KW-0732">Signal</keyword>
<keyword evidence="5 9" id="KW-1133">Transmembrane helix</keyword>
<evidence type="ECO:0000256" key="3">
    <source>
        <dbReference type="ARBA" id="ARBA00022692"/>
    </source>
</evidence>
<name>A0ABM0JH09_APLCA</name>
<dbReference type="InterPro" id="IPR009565">
    <property type="entry name" value="FAM174-like"/>
</dbReference>
<evidence type="ECO:0000256" key="4">
    <source>
        <dbReference type="ARBA" id="ARBA00022729"/>
    </source>
</evidence>
<keyword evidence="6 9" id="KW-0472">Membrane</keyword>
<protein>
    <submittedName>
        <fullName evidence="11">Membrane protein FAM174A</fullName>
    </submittedName>
</protein>
<comment type="similarity">
    <text evidence="2">Belongs to the FAM174 family.</text>
</comment>
<accession>A0ABM0JH09</accession>
<evidence type="ECO:0000256" key="9">
    <source>
        <dbReference type="SAM" id="Phobius"/>
    </source>
</evidence>
<evidence type="ECO:0000313" key="10">
    <source>
        <dbReference type="Proteomes" id="UP000694888"/>
    </source>
</evidence>
<keyword evidence="3 9" id="KW-0812">Transmembrane</keyword>
<keyword evidence="10" id="KW-1185">Reference proteome</keyword>
<evidence type="ECO:0000256" key="1">
    <source>
        <dbReference type="ARBA" id="ARBA00004479"/>
    </source>
</evidence>
<evidence type="ECO:0000256" key="2">
    <source>
        <dbReference type="ARBA" id="ARBA00006986"/>
    </source>
</evidence>
<reference evidence="11" key="1">
    <citation type="submission" date="2025-08" db="UniProtKB">
        <authorList>
            <consortium name="RefSeq"/>
        </authorList>
    </citation>
    <scope>IDENTIFICATION</scope>
</reference>
<evidence type="ECO:0000313" key="11">
    <source>
        <dbReference type="RefSeq" id="XP_005093484.1"/>
    </source>
</evidence>
<feature type="transmembrane region" description="Helical" evidence="9">
    <location>
        <begin position="12"/>
        <end position="32"/>
    </location>
</feature>
<dbReference type="PANTHER" id="PTHR28607:SF4">
    <property type="entry name" value="TRANSMEMBRANE PROTEIN"/>
    <property type="match status" value="1"/>
</dbReference>
<dbReference type="RefSeq" id="XP_005093484.1">
    <property type="nucleotide sequence ID" value="XM_005093427.3"/>
</dbReference>
<evidence type="ECO:0000256" key="8">
    <source>
        <dbReference type="SAM" id="MobiDB-lite"/>
    </source>
</evidence>
<comment type="subcellular location">
    <subcellularLocation>
        <location evidence="1">Membrane</location>
        <topology evidence="1">Single-pass type I membrane protein</topology>
    </subcellularLocation>
</comment>
<dbReference type="Proteomes" id="UP000694888">
    <property type="component" value="Unplaced"/>
</dbReference>
<feature type="region of interest" description="Disordered" evidence="8">
    <location>
        <begin position="62"/>
        <end position="98"/>
    </location>
</feature>
<sequence>MNWIRVLPHCKVLYLFIGLFAVLLPVSIDLGIGGTFCSAAKIENAKNKFDSGVVLRAVAASSSGTNSPREDTGPAKSSTKAPAMKPSEMGSAKVNDTDGSGKIKCHNGTATCNEGSSTDNDGGFGTFKAITDNSGMLFRAMYVLLGVTGIVVVYFVVRALRLRRKRSKSRKYGIITQHDDGGGMEMEPLGDGDEDDDDYTVFEMNGRKK</sequence>
<gene>
    <name evidence="11" type="primary">LOC101856954</name>
</gene>
<feature type="region of interest" description="Disordered" evidence="8">
    <location>
        <begin position="173"/>
        <end position="209"/>
    </location>
</feature>
<feature type="transmembrane region" description="Helical" evidence="9">
    <location>
        <begin position="140"/>
        <end position="160"/>
    </location>
</feature>
<dbReference type="PANTHER" id="PTHR28607">
    <property type="entry name" value="EXPRESSED PROTEIN"/>
    <property type="match status" value="1"/>
</dbReference>
<evidence type="ECO:0000256" key="7">
    <source>
        <dbReference type="ARBA" id="ARBA00023180"/>
    </source>
</evidence>
<dbReference type="GeneID" id="101856954"/>
<dbReference type="Pfam" id="PF06679">
    <property type="entry name" value="DUF1180"/>
    <property type="match status" value="1"/>
</dbReference>
<feature type="compositionally biased region" description="Acidic residues" evidence="8">
    <location>
        <begin position="188"/>
        <end position="200"/>
    </location>
</feature>
<organism evidence="10 11">
    <name type="scientific">Aplysia californica</name>
    <name type="common">California sea hare</name>
    <dbReference type="NCBI Taxonomy" id="6500"/>
    <lineage>
        <taxon>Eukaryota</taxon>
        <taxon>Metazoa</taxon>
        <taxon>Spiralia</taxon>
        <taxon>Lophotrochozoa</taxon>
        <taxon>Mollusca</taxon>
        <taxon>Gastropoda</taxon>
        <taxon>Heterobranchia</taxon>
        <taxon>Euthyneura</taxon>
        <taxon>Tectipleura</taxon>
        <taxon>Aplysiida</taxon>
        <taxon>Aplysioidea</taxon>
        <taxon>Aplysiidae</taxon>
        <taxon>Aplysia</taxon>
    </lineage>
</organism>
<evidence type="ECO:0000256" key="5">
    <source>
        <dbReference type="ARBA" id="ARBA00022989"/>
    </source>
</evidence>
<keyword evidence="7" id="KW-0325">Glycoprotein</keyword>
<proteinExistence type="inferred from homology"/>
<evidence type="ECO:0000256" key="6">
    <source>
        <dbReference type="ARBA" id="ARBA00023136"/>
    </source>
</evidence>